<dbReference type="RefSeq" id="WP_188671072.1">
    <property type="nucleotide sequence ID" value="NZ_BMKA01000001.1"/>
</dbReference>
<dbReference type="AlphaFoldDB" id="A0A916VMT6"/>
<evidence type="ECO:0000256" key="2">
    <source>
        <dbReference type="ARBA" id="ARBA00005194"/>
    </source>
</evidence>
<gene>
    <name evidence="12" type="primary">accB</name>
    <name evidence="12" type="ORF">GCM10011498_07710</name>
</gene>
<protein>
    <recommendedName>
        <fullName evidence="3 9">Biotin carboxyl carrier protein of acetyl-CoA carboxylase</fullName>
    </recommendedName>
</protein>
<name>A0A916VMT6_9RHOB</name>
<dbReference type="NCBIfam" id="TIGR00531">
    <property type="entry name" value="BCCP"/>
    <property type="match status" value="1"/>
</dbReference>
<dbReference type="GO" id="GO:0006633">
    <property type="term" value="P:fatty acid biosynthetic process"/>
    <property type="evidence" value="ECO:0007669"/>
    <property type="project" value="UniProtKB-KW"/>
</dbReference>
<dbReference type="PROSITE" id="PS50968">
    <property type="entry name" value="BIOTINYL_LIPOYL"/>
    <property type="match status" value="1"/>
</dbReference>
<feature type="domain" description="Lipoyl-binding" evidence="11">
    <location>
        <begin position="94"/>
        <end position="170"/>
    </location>
</feature>
<evidence type="ECO:0000259" key="11">
    <source>
        <dbReference type="PROSITE" id="PS50968"/>
    </source>
</evidence>
<comment type="pathway">
    <text evidence="2 9">Lipid metabolism; fatty acid biosynthesis.</text>
</comment>
<dbReference type="InterPro" id="IPR050709">
    <property type="entry name" value="Biotin_Carboxyl_Carrier/Decarb"/>
</dbReference>
<keyword evidence="8 9" id="KW-0092">Biotin</keyword>
<keyword evidence="4 9" id="KW-0444">Lipid biosynthesis</keyword>
<comment type="function">
    <text evidence="1 9">This protein is a component of the acetyl coenzyme A carboxylase complex; first, biotin carboxylase catalyzes the carboxylation of the carrier protein and then the transcarboxylase transfers the carboxyl group to form malonyl-CoA.</text>
</comment>
<reference evidence="12" key="1">
    <citation type="journal article" date="2014" name="Int. J. Syst. Evol. Microbiol.">
        <title>Complete genome sequence of Corynebacterium casei LMG S-19264T (=DSM 44701T), isolated from a smear-ripened cheese.</title>
        <authorList>
            <consortium name="US DOE Joint Genome Institute (JGI-PGF)"/>
            <person name="Walter F."/>
            <person name="Albersmeier A."/>
            <person name="Kalinowski J."/>
            <person name="Ruckert C."/>
        </authorList>
    </citation>
    <scope>NUCLEOTIDE SEQUENCE</scope>
    <source>
        <strain evidence="12">CGMCC 1.15880</strain>
    </source>
</reference>
<dbReference type="SUPFAM" id="SSF51230">
    <property type="entry name" value="Single hybrid motif"/>
    <property type="match status" value="1"/>
</dbReference>
<keyword evidence="5 9" id="KW-0276">Fatty acid metabolism</keyword>
<dbReference type="Gene3D" id="2.40.50.100">
    <property type="match status" value="1"/>
</dbReference>
<accession>A0A916VMT6</accession>
<evidence type="ECO:0000313" key="13">
    <source>
        <dbReference type="Proteomes" id="UP000628017"/>
    </source>
</evidence>
<evidence type="ECO:0000256" key="1">
    <source>
        <dbReference type="ARBA" id="ARBA00003761"/>
    </source>
</evidence>
<dbReference type="GO" id="GO:0009317">
    <property type="term" value="C:acetyl-CoA carboxylase complex"/>
    <property type="evidence" value="ECO:0007669"/>
    <property type="project" value="InterPro"/>
</dbReference>
<dbReference type="InterPro" id="IPR001249">
    <property type="entry name" value="AcCoA_biotinCC"/>
</dbReference>
<evidence type="ECO:0000256" key="10">
    <source>
        <dbReference type="SAM" id="MobiDB-lite"/>
    </source>
</evidence>
<dbReference type="PROSITE" id="PS00188">
    <property type="entry name" value="BIOTIN"/>
    <property type="match status" value="1"/>
</dbReference>
<feature type="compositionally biased region" description="Low complexity" evidence="10">
    <location>
        <begin position="63"/>
        <end position="89"/>
    </location>
</feature>
<evidence type="ECO:0000256" key="3">
    <source>
        <dbReference type="ARBA" id="ARBA00017562"/>
    </source>
</evidence>
<evidence type="ECO:0000256" key="6">
    <source>
        <dbReference type="ARBA" id="ARBA00023098"/>
    </source>
</evidence>
<comment type="caution">
    <text evidence="12">The sequence shown here is derived from an EMBL/GenBank/DDBJ whole genome shotgun (WGS) entry which is preliminary data.</text>
</comment>
<evidence type="ECO:0000256" key="4">
    <source>
        <dbReference type="ARBA" id="ARBA00022516"/>
    </source>
</evidence>
<keyword evidence="7 9" id="KW-0275">Fatty acid biosynthesis</keyword>
<dbReference type="FunFam" id="2.40.50.100:FF:000003">
    <property type="entry name" value="Acetyl-CoA carboxylase biotin carboxyl carrier protein"/>
    <property type="match status" value="1"/>
</dbReference>
<dbReference type="Pfam" id="PF00364">
    <property type="entry name" value="Biotin_lipoyl"/>
    <property type="match status" value="1"/>
</dbReference>
<evidence type="ECO:0000256" key="7">
    <source>
        <dbReference type="ARBA" id="ARBA00023160"/>
    </source>
</evidence>
<proteinExistence type="predicted"/>
<dbReference type="InterPro" id="IPR011053">
    <property type="entry name" value="Single_hybrid_motif"/>
</dbReference>
<dbReference type="GO" id="GO:0003989">
    <property type="term" value="F:acetyl-CoA carboxylase activity"/>
    <property type="evidence" value="ECO:0007669"/>
    <property type="project" value="InterPro"/>
</dbReference>
<feature type="region of interest" description="Disordered" evidence="10">
    <location>
        <begin position="63"/>
        <end position="100"/>
    </location>
</feature>
<dbReference type="CDD" id="cd06850">
    <property type="entry name" value="biotinyl_domain"/>
    <property type="match status" value="1"/>
</dbReference>
<evidence type="ECO:0000313" key="12">
    <source>
        <dbReference type="EMBL" id="GGA10104.1"/>
    </source>
</evidence>
<evidence type="ECO:0000256" key="8">
    <source>
        <dbReference type="ARBA" id="ARBA00023267"/>
    </source>
</evidence>
<reference evidence="12" key="2">
    <citation type="submission" date="2020-09" db="EMBL/GenBank/DDBJ databases">
        <authorList>
            <person name="Sun Q."/>
            <person name="Zhou Y."/>
        </authorList>
    </citation>
    <scope>NUCLEOTIDE SEQUENCE</scope>
    <source>
        <strain evidence="12">CGMCC 1.15880</strain>
    </source>
</reference>
<keyword evidence="13" id="KW-1185">Reference proteome</keyword>
<dbReference type="PANTHER" id="PTHR45266:SF3">
    <property type="entry name" value="OXALOACETATE DECARBOXYLASE ALPHA CHAIN"/>
    <property type="match status" value="1"/>
</dbReference>
<dbReference type="PRINTS" id="PR01071">
    <property type="entry name" value="ACOABIOTINCC"/>
</dbReference>
<dbReference type="InterPro" id="IPR001882">
    <property type="entry name" value="Biotin_BS"/>
</dbReference>
<dbReference type="PANTHER" id="PTHR45266">
    <property type="entry name" value="OXALOACETATE DECARBOXYLASE ALPHA CHAIN"/>
    <property type="match status" value="1"/>
</dbReference>
<sequence length="170" mass="17343">MSKKHQDADVAFIEALSDLVSAKDLAEIQVKRDYDDNSSLNVRVTRYAATTTVSAPQQAYAAPAAPAAPTAAPAAAASGAPAAAPASNDPAEDPGAVPSPMVGTVYLQPEPGAPAFVSVGAQVSEGQTLMIVEAMKTMNQIPAPRSGTVKRILVEDGSAVEFGSPLVILE</sequence>
<dbReference type="Proteomes" id="UP000628017">
    <property type="component" value="Unassembled WGS sequence"/>
</dbReference>
<dbReference type="InterPro" id="IPR000089">
    <property type="entry name" value="Biotin_lipoyl"/>
</dbReference>
<keyword evidence="6 9" id="KW-0443">Lipid metabolism</keyword>
<dbReference type="EMBL" id="BMKA01000001">
    <property type="protein sequence ID" value="GGA10104.1"/>
    <property type="molecule type" value="Genomic_DNA"/>
</dbReference>
<evidence type="ECO:0000256" key="5">
    <source>
        <dbReference type="ARBA" id="ARBA00022832"/>
    </source>
</evidence>
<organism evidence="12 13">
    <name type="scientific">Neptunicoccus cionae</name>
    <dbReference type="NCBI Taxonomy" id="2035344"/>
    <lineage>
        <taxon>Bacteria</taxon>
        <taxon>Pseudomonadati</taxon>
        <taxon>Pseudomonadota</taxon>
        <taxon>Alphaproteobacteria</taxon>
        <taxon>Rhodobacterales</taxon>
        <taxon>Paracoccaceae</taxon>
        <taxon>Neptunicoccus</taxon>
    </lineage>
</organism>
<evidence type="ECO:0000256" key="9">
    <source>
        <dbReference type="RuleBase" id="RU364072"/>
    </source>
</evidence>